<comment type="caution">
    <text evidence="2">The sequence shown here is derived from an EMBL/GenBank/DDBJ whole genome shotgun (WGS) entry which is preliminary data.</text>
</comment>
<evidence type="ECO:0000313" key="2">
    <source>
        <dbReference type="EMBL" id="KAK9932851.1"/>
    </source>
</evidence>
<dbReference type="EMBL" id="JBEDUW010000004">
    <property type="protein sequence ID" value="KAK9932851.1"/>
    <property type="molecule type" value="Genomic_DNA"/>
</dbReference>
<keyword evidence="3" id="KW-1185">Reference proteome</keyword>
<evidence type="ECO:0000313" key="3">
    <source>
        <dbReference type="Proteomes" id="UP001457282"/>
    </source>
</evidence>
<accession>A0AAW1X778</accession>
<evidence type="ECO:0000256" key="1">
    <source>
        <dbReference type="SAM" id="Coils"/>
    </source>
</evidence>
<gene>
    <name evidence="2" type="ORF">M0R45_020073</name>
</gene>
<sequence length="149" mass="17020">MVLRLEWMLNDVETELPHYEEAKGECFIGQEQSKDLQHALKSLKAKMEAACTTKPRIIELENALLDIKEQIEALQAQYADCQKQKESLEAKMDAELEQLRPEKEELQGKCKLVAAFKVRLPDMKSRIDAGTGVWEAFKAALKIQFRGVN</sequence>
<reference evidence="2 3" key="1">
    <citation type="journal article" date="2023" name="G3 (Bethesda)">
        <title>A chromosome-length genome assembly and annotation of blackberry (Rubus argutus, cv. 'Hillquist').</title>
        <authorList>
            <person name="Bruna T."/>
            <person name="Aryal R."/>
            <person name="Dudchenko O."/>
            <person name="Sargent D.J."/>
            <person name="Mead D."/>
            <person name="Buti M."/>
            <person name="Cavallini A."/>
            <person name="Hytonen T."/>
            <person name="Andres J."/>
            <person name="Pham M."/>
            <person name="Weisz D."/>
            <person name="Mascagni F."/>
            <person name="Usai G."/>
            <person name="Natali L."/>
            <person name="Bassil N."/>
            <person name="Fernandez G.E."/>
            <person name="Lomsadze A."/>
            <person name="Armour M."/>
            <person name="Olukolu B."/>
            <person name="Poorten T."/>
            <person name="Britton C."/>
            <person name="Davik J."/>
            <person name="Ashrafi H."/>
            <person name="Aiden E.L."/>
            <person name="Borodovsky M."/>
            <person name="Worthington M."/>
        </authorList>
    </citation>
    <scope>NUCLEOTIDE SEQUENCE [LARGE SCALE GENOMIC DNA]</scope>
    <source>
        <strain evidence="2">PI 553951</strain>
    </source>
</reference>
<proteinExistence type="predicted"/>
<dbReference type="AlphaFoldDB" id="A0AAW1X778"/>
<protein>
    <submittedName>
        <fullName evidence="2">Uncharacterized protein</fullName>
    </submittedName>
</protein>
<organism evidence="2 3">
    <name type="scientific">Rubus argutus</name>
    <name type="common">Southern blackberry</name>
    <dbReference type="NCBI Taxonomy" id="59490"/>
    <lineage>
        <taxon>Eukaryota</taxon>
        <taxon>Viridiplantae</taxon>
        <taxon>Streptophyta</taxon>
        <taxon>Embryophyta</taxon>
        <taxon>Tracheophyta</taxon>
        <taxon>Spermatophyta</taxon>
        <taxon>Magnoliopsida</taxon>
        <taxon>eudicotyledons</taxon>
        <taxon>Gunneridae</taxon>
        <taxon>Pentapetalae</taxon>
        <taxon>rosids</taxon>
        <taxon>fabids</taxon>
        <taxon>Rosales</taxon>
        <taxon>Rosaceae</taxon>
        <taxon>Rosoideae</taxon>
        <taxon>Rosoideae incertae sedis</taxon>
        <taxon>Rubus</taxon>
    </lineage>
</organism>
<dbReference type="SUPFAM" id="SSF90257">
    <property type="entry name" value="Myosin rod fragments"/>
    <property type="match status" value="1"/>
</dbReference>
<name>A0AAW1X778_RUBAR</name>
<feature type="coiled-coil region" evidence="1">
    <location>
        <begin position="57"/>
        <end position="105"/>
    </location>
</feature>
<keyword evidence="1" id="KW-0175">Coiled coil</keyword>
<dbReference type="Gene3D" id="1.10.287.1490">
    <property type="match status" value="1"/>
</dbReference>
<dbReference type="Proteomes" id="UP001457282">
    <property type="component" value="Unassembled WGS sequence"/>
</dbReference>